<feature type="transmembrane region" description="Helical" evidence="1">
    <location>
        <begin position="144"/>
        <end position="162"/>
    </location>
</feature>
<feature type="transmembrane region" description="Helical" evidence="1">
    <location>
        <begin position="109"/>
        <end position="132"/>
    </location>
</feature>
<sequence length="179" mass="19781">MNDLSQTRLWLMRASFLLLTLVILFFHLLPLETTPRRWAGPDILLCFALAWSMRRPEYVPSPVLAASFLLADLLLQRPPGLWAMLALIGCENFKSRSRSLRDANFAAEWVTAGLIVVAITFANRIIMGLALVDQPSLALSLSELAMTLLFYPAVVAITHFAMGVRKAAAGELDALGNRV</sequence>
<evidence type="ECO:0000313" key="3">
    <source>
        <dbReference type="Proteomes" id="UP000468591"/>
    </source>
</evidence>
<name>A0A6P0CCF3_9RHOB</name>
<protein>
    <submittedName>
        <fullName evidence="2">Rod shape-determining protein MreD</fullName>
    </submittedName>
</protein>
<keyword evidence="1" id="KW-0812">Transmembrane</keyword>
<evidence type="ECO:0000313" key="2">
    <source>
        <dbReference type="EMBL" id="NEK22836.1"/>
    </source>
</evidence>
<dbReference type="EMBL" id="JAABNT010000005">
    <property type="protein sequence ID" value="NEK22836.1"/>
    <property type="molecule type" value="Genomic_DNA"/>
</dbReference>
<gene>
    <name evidence="2" type="ORF">GV827_10525</name>
</gene>
<reference evidence="2 3" key="1">
    <citation type="submission" date="2020-01" db="EMBL/GenBank/DDBJ databases">
        <title>Sulfitobacter sediminilitoris sp. nov., isolated from a tidal flat.</title>
        <authorList>
            <person name="Park S."/>
            <person name="Yoon J.-H."/>
        </authorList>
    </citation>
    <scope>NUCLEOTIDE SEQUENCE [LARGE SCALE GENOMIC DNA]</scope>
    <source>
        <strain evidence="2 3">JBTF-M27</strain>
    </source>
</reference>
<proteinExistence type="predicted"/>
<keyword evidence="1" id="KW-0472">Membrane</keyword>
<comment type="caution">
    <text evidence="2">The sequence shown here is derived from an EMBL/GenBank/DDBJ whole genome shotgun (WGS) entry which is preliminary data.</text>
</comment>
<evidence type="ECO:0000256" key="1">
    <source>
        <dbReference type="SAM" id="Phobius"/>
    </source>
</evidence>
<keyword evidence="3" id="KW-1185">Reference proteome</keyword>
<dbReference type="AlphaFoldDB" id="A0A6P0CCF3"/>
<dbReference type="RefSeq" id="WP_164353759.1">
    <property type="nucleotide sequence ID" value="NZ_JAABNT010000005.1"/>
</dbReference>
<dbReference type="Proteomes" id="UP000468591">
    <property type="component" value="Unassembled WGS sequence"/>
</dbReference>
<keyword evidence="1" id="KW-1133">Transmembrane helix</keyword>
<accession>A0A6P0CCF3</accession>
<organism evidence="2 3">
    <name type="scientific">Sulfitobacter sediminilitoris</name>
    <dbReference type="NCBI Taxonomy" id="2698830"/>
    <lineage>
        <taxon>Bacteria</taxon>
        <taxon>Pseudomonadati</taxon>
        <taxon>Pseudomonadota</taxon>
        <taxon>Alphaproteobacteria</taxon>
        <taxon>Rhodobacterales</taxon>
        <taxon>Roseobacteraceae</taxon>
        <taxon>Sulfitobacter</taxon>
    </lineage>
</organism>